<keyword evidence="5 8" id="KW-0812">Transmembrane</keyword>
<keyword evidence="7 8" id="KW-0472">Membrane</keyword>
<gene>
    <name evidence="9" type="ORF">CFH83_00635</name>
</gene>
<evidence type="ECO:0000256" key="4">
    <source>
        <dbReference type="ARBA" id="ARBA00022475"/>
    </source>
</evidence>
<dbReference type="AlphaFoldDB" id="A0A2D3WQB0"/>
<feature type="transmembrane region" description="Helical" evidence="8">
    <location>
        <begin position="292"/>
        <end position="311"/>
    </location>
</feature>
<sequence length="318" mass="34692">MKYVSLILSLAVLVIAPFFGEITLNIQEILNPASSSSMLFWEIRSPRVIIAFCSGAILSLAGLVFQSIFRNPLTTPFTLGVASGATLGTALAIVFFGGLLFWQYALSFFGALLTVIVLFLLSRSLKSAQTSSLLLVGIALSFFYSAALMVLYYLSDFEQSYSIVRFTMGSLNIVGFDTAYPILIVSLLFLVSILWQRKPLRLLLTSLDFTFLKGVHVTRLVMSLLLITSLAVAVCVSVVGPIGFVGLIVPHIIKLLYRRSSDTLILPTFFYGGIFLVACDLVARNLGAASDIPIGVVTSFIGGPFFIYLILHRQKGSR</sequence>
<evidence type="ECO:0000256" key="6">
    <source>
        <dbReference type="ARBA" id="ARBA00022989"/>
    </source>
</evidence>
<feature type="transmembrane region" description="Helical" evidence="8">
    <location>
        <begin position="174"/>
        <end position="195"/>
    </location>
</feature>
<keyword evidence="4" id="KW-1003">Cell membrane</keyword>
<comment type="similarity">
    <text evidence="2">Belongs to the binding-protein-dependent transport system permease family. FecCD subfamily.</text>
</comment>
<keyword evidence="6 8" id="KW-1133">Transmembrane helix</keyword>
<feature type="transmembrane region" description="Helical" evidence="8">
    <location>
        <begin position="202"/>
        <end position="221"/>
    </location>
</feature>
<evidence type="ECO:0000256" key="8">
    <source>
        <dbReference type="SAM" id="Phobius"/>
    </source>
</evidence>
<feature type="transmembrane region" description="Helical" evidence="8">
    <location>
        <begin position="77"/>
        <end position="96"/>
    </location>
</feature>
<proteinExistence type="inferred from homology"/>
<dbReference type="CDD" id="cd06550">
    <property type="entry name" value="TM_ABC_iron-siderophores_like"/>
    <property type="match status" value="1"/>
</dbReference>
<reference evidence="9 10" key="1">
    <citation type="journal article" date="2017" name="Front. Microbiol.">
        <title>Comparative Genomic Analysis of the Class Epsilonproteobacteria and Proposed Reclassification to Epsilonbacteraeota (phyl. nov.).</title>
        <authorList>
            <person name="Waite D.W."/>
            <person name="Vanwonterghem I."/>
            <person name="Rinke C."/>
            <person name="Parks D.H."/>
            <person name="Zhang Y."/>
            <person name="Takai K."/>
            <person name="Sievert S.M."/>
            <person name="Simon J."/>
            <person name="Campbell B.J."/>
            <person name="Hanson T.E."/>
            <person name="Woyke T."/>
            <person name="Klotz M.G."/>
            <person name="Hugenholtz P."/>
        </authorList>
    </citation>
    <scope>NUCLEOTIDE SEQUENCE [LARGE SCALE GENOMIC DNA]</scope>
    <source>
        <strain evidence="9">UBA12443</strain>
    </source>
</reference>
<dbReference type="Pfam" id="PF01032">
    <property type="entry name" value="FecCD"/>
    <property type="match status" value="1"/>
</dbReference>
<name>A0A2D3WQB0_9BACT</name>
<dbReference type="Proteomes" id="UP000228859">
    <property type="component" value="Unassembled WGS sequence"/>
</dbReference>
<feature type="transmembrane region" description="Helical" evidence="8">
    <location>
        <begin position="227"/>
        <end position="252"/>
    </location>
</feature>
<dbReference type="InterPro" id="IPR000522">
    <property type="entry name" value="ABC_transptr_permease_BtuC"/>
</dbReference>
<comment type="subcellular location">
    <subcellularLocation>
        <location evidence="1">Cell membrane</location>
        <topology evidence="1">Multi-pass membrane protein</topology>
    </subcellularLocation>
</comment>
<evidence type="ECO:0000256" key="3">
    <source>
        <dbReference type="ARBA" id="ARBA00022448"/>
    </source>
</evidence>
<feature type="transmembrane region" description="Helical" evidence="8">
    <location>
        <begin position="44"/>
        <end position="65"/>
    </location>
</feature>
<dbReference type="EMBL" id="DLUI01000011">
    <property type="protein sequence ID" value="DAB39449.1"/>
    <property type="molecule type" value="Genomic_DNA"/>
</dbReference>
<evidence type="ECO:0000256" key="2">
    <source>
        <dbReference type="ARBA" id="ARBA00007935"/>
    </source>
</evidence>
<dbReference type="PANTHER" id="PTHR30472">
    <property type="entry name" value="FERRIC ENTEROBACTIN TRANSPORT SYSTEM PERMEASE PROTEIN"/>
    <property type="match status" value="1"/>
</dbReference>
<protein>
    <submittedName>
        <fullName evidence="9">Iron ABC transporter permease</fullName>
    </submittedName>
</protein>
<feature type="transmembrane region" description="Helical" evidence="8">
    <location>
        <begin position="102"/>
        <end position="121"/>
    </location>
</feature>
<feature type="transmembrane region" description="Helical" evidence="8">
    <location>
        <begin position="133"/>
        <end position="154"/>
    </location>
</feature>
<evidence type="ECO:0000256" key="1">
    <source>
        <dbReference type="ARBA" id="ARBA00004651"/>
    </source>
</evidence>
<evidence type="ECO:0000313" key="9">
    <source>
        <dbReference type="EMBL" id="DAB39449.1"/>
    </source>
</evidence>
<dbReference type="Gene3D" id="1.10.3470.10">
    <property type="entry name" value="ABC transporter involved in vitamin B12 uptake, BtuC"/>
    <property type="match status" value="1"/>
</dbReference>
<feature type="transmembrane region" description="Helical" evidence="8">
    <location>
        <begin position="264"/>
        <end position="286"/>
    </location>
</feature>
<dbReference type="GO" id="GO:0022857">
    <property type="term" value="F:transmembrane transporter activity"/>
    <property type="evidence" value="ECO:0007669"/>
    <property type="project" value="InterPro"/>
</dbReference>
<dbReference type="GO" id="GO:0005886">
    <property type="term" value="C:plasma membrane"/>
    <property type="evidence" value="ECO:0007669"/>
    <property type="project" value="UniProtKB-SubCell"/>
</dbReference>
<organism evidence="9 10">
    <name type="scientific">Sulfuricurvum kujiense</name>
    <dbReference type="NCBI Taxonomy" id="148813"/>
    <lineage>
        <taxon>Bacteria</taxon>
        <taxon>Pseudomonadati</taxon>
        <taxon>Campylobacterota</taxon>
        <taxon>Epsilonproteobacteria</taxon>
        <taxon>Campylobacterales</taxon>
        <taxon>Sulfurimonadaceae</taxon>
        <taxon>Sulfuricurvum</taxon>
    </lineage>
</organism>
<dbReference type="PANTHER" id="PTHR30472:SF25">
    <property type="entry name" value="ABC TRANSPORTER PERMEASE PROTEIN MJ0876-RELATED"/>
    <property type="match status" value="1"/>
</dbReference>
<keyword evidence="3" id="KW-0813">Transport</keyword>
<dbReference type="SUPFAM" id="SSF81345">
    <property type="entry name" value="ABC transporter involved in vitamin B12 uptake, BtuC"/>
    <property type="match status" value="1"/>
</dbReference>
<dbReference type="InterPro" id="IPR037294">
    <property type="entry name" value="ABC_BtuC-like"/>
</dbReference>
<dbReference type="RefSeq" id="WP_299804321.1">
    <property type="nucleotide sequence ID" value="NZ_DLUI01000011.1"/>
</dbReference>
<comment type="caution">
    <text evidence="9">The sequence shown here is derived from an EMBL/GenBank/DDBJ whole genome shotgun (WGS) entry which is preliminary data.</text>
</comment>
<evidence type="ECO:0000313" key="10">
    <source>
        <dbReference type="Proteomes" id="UP000228859"/>
    </source>
</evidence>
<evidence type="ECO:0000256" key="5">
    <source>
        <dbReference type="ARBA" id="ARBA00022692"/>
    </source>
</evidence>
<evidence type="ECO:0000256" key="7">
    <source>
        <dbReference type="ARBA" id="ARBA00023136"/>
    </source>
</evidence>
<accession>A0A2D3WQB0</accession>